<keyword evidence="2" id="KW-1185">Reference proteome</keyword>
<evidence type="ECO:0000313" key="2">
    <source>
        <dbReference type="Proteomes" id="UP000297527"/>
    </source>
</evidence>
<dbReference type="Proteomes" id="UP000297527">
    <property type="component" value="Unassembled WGS sequence"/>
</dbReference>
<sequence length="99" mass="11141">MVFRIFDELYTYNFPRRAACLIYPDDFEHEPPAGEMDSEELACRFPDPDEGGVDTGVPALVYRQGWGGKANLVLVDLQLGFGLVRGLLNIFRRFVPMAG</sequence>
<evidence type="ECO:0000313" key="1">
    <source>
        <dbReference type="EMBL" id="TGO65108.1"/>
    </source>
</evidence>
<dbReference type="AlphaFoldDB" id="A0A4Z1IUG2"/>
<reference evidence="1 2" key="1">
    <citation type="submission" date="2017-12" db="EMBL/GenBank/DDBJ databases">
        <title>Comparative genomics of Botrytis spp.</title>
        <authorList>
            <person name="Valero-Jimenez C.A."/>
            <person name="Tapia P."/>
            <person name="Veloso J."/>
            <person name="Silva-Moreno E."/>
            <person name="Staats M."/>
            <person name="Valdes J.H."/>
            <person name="Van Kan J.A.L."/>
        </authorList>
    </citation>
    <scope>NUCLEOTIDE SEQUENCE [LARGE SCALE GENOMIC DNA]</scope>
    <source>
        <strain evidence="1 2">MUCL11595</strain>
    </source>
</reference>
<dbReference type="OrthoDB" id="3559864at2759"/>
<dbReference type="EMBL" id="PQXN01000004">
    <property type="protein sequence ID" value="TGO65108.1"/>
    <property type="molecule type" value="Genomic_DNA"/>
</dbReference>
<comment type="caution">
    <text evidence="1">The sequence shown here is derived from an EMBL/GenBank/DDBJ whole genome shotgun (WGS) entry which is preliminary data.</text>
</comment>
<proteinExistence type="predicted"/>
<organism evidence="1 2">
    <name type="scientific">Botryotinia convoluta</name>
    <dbReference type="NCBI Taxonomy" id="54673"/>
    <lineage>
        <taxon>Eukaryota</taxon>
        <taxon>Fungi</taxon>
        <taxon>Dikarya</taxon>
        <taxon>Ascomycota</taxon>
        <taxon>Pezizomycotina</taxon>
        <taxon>Leotiomycetes</taxon>
        <taxon>Helotiales</taxon>
        <taxon>Sclerotiniaceae</taxon>
        <taxon>Botryotinia</taxon>
    </lineage>
</organism>
<protein>
    <submittedName>
        <fullName evidence="1">Uncharacterized protein</fullName>
    </submittedName>
</protein>
<accession>A0A4Z1IUG2</accession>
<gene>
    <name evidence="1" type="ORF">BCON_0004g01070</name>
</gene>
<name>A0A4Z1IUG2_9HELO</name>